<reference evidence="1" key="2">
    <citation type="journal article" date="2015" name="Fish Shellfish Immunol.">
        <title>Early steps in the European eel (Anguilla anguilla)-Vibrio vulnificus interaction in the gills: Role of the RtxA13 toxin.</title>
        <authorList>
            <person name="Callol A."/>
            <person name="Pajuelo D."/>
            <person name="Ebbesson L."/>
            <person name="Teles M."/>
            <person name="MacKenzie S."/>
            <person name="Amaro C."/>
        </authorList>
    </citation>
    <scope>NUCLEOTIDE SEQUENCE</scope>
</reference>
<protein>
    <submittedName>
        <fullName evidence="1">Uncharacterized protein</fullName>
    </submittedName>
</protein>
<evidence type="ECO:0000313" key="1">
    <source>
        <dbReference type="EMBL" id="JAH68769.1"/>
    </source>
</evidence>
<sequence>MGQESQYPLPEPSMPLHYTNSTGLRYEAEEGLKRALRCHWRSHPS</sequence>
<organism evidence="1">
    <name type="scientific">Anguilla anguilla</name>
    <name type="common">European freshwater eel</name>
    <name type="synonym">Muraena anguilla</name>
    <dbReference type="NCBI Taxonomy" id="7936"/>
    <lineage>
        <taxon>Eukaryota</taxon>
        <taxon>Metazoa</taxon>
        <taxon>Chordata</taxon>
        <taxon>Craniata</taxon>
        <taxon>Vertebrata</taxon>
        <taxon>Euteleostomi</taxon>
        <taxon>Actinopterygii</taxon>
        <taxon>Neopterygii</taxon>
        <taxon>Teleostei</taxon>
        <taxon>Anguilliformes</taxon>
        <taxon>Anguillidae</taxon>
        <taxon>Anguilla</taxon>
    </lineage>
</organism>
<reference evidence="1" key="1">
    <citation type="submission" date="2014-11" db="EMBL/GenBank/DDBJ databases">
        <authorList>
            <person name="Amaro Gonzalez C."/>
        </authorList>
    </citation>
    <scope>NUCLEOTIDE SEQUENCE</scope>
</reference>
<proteinExistence type="predicted"/>
<accession>A0A0E9USE8</accession>
<dbReference type="EMBL" id="GBXM01039808">
    <property type="protein sequence ID" value="JAH68769.1"/>
    <property type="molecule type" value="Transcribed_RNA"/>
</dbReference>
<name>A0A0E9USE8_ANGAN</name>
<dbReference type="AlphaFoldDB" id="A0A0E9USE8"/>